<evidence type="ECO:0000256" key="2">
    <source>
        <dbReference type="ARBA" id="ARBA00023125"/>
    </source>
</evidence>
<evidence type="ECO:0000256" key="3">
    <source>
        <dbReference type="ARBA" id="ARBA00023163"/>
    </source>
</evidence>
<dbReference type="PROSITE" id="PS01124">
    <property type="entry name" value="HTH_ARAC_FAMILY_2"/>
    <property type="match status" value="1"/>
</dbReference>
<dbReference type="PROSITE" id="PS50110">
    <property type="entry name" value="RESPONSE_REGULATORY"/>
    <property type="match status" value="1"/>
</dbReference>
<feature type="modified residue" description="4-aspartylphosphate" evidence="4">
    <location>
        <position position="60"/>
    </location>
</feature>
<organism evidence="7 8">
    <name type="scientific">Metabacillus halosaccharovorans</name>
    <dbReference type="NCBI Taxonomy" id="930124"/>
    <lineage>
        <taxon>Bacteria</taxon>
        <taxon>Bacillati</taxon>
        <taxon>Bacillota</taxon>
        <taxon>Bacilli</taxon>
        <taxon>Bacillales</taxon>
        <taxon>Bacillaceae</taxon>
        <taxon>Metabacillus</taxon>
    </lineage>
</organism>
<evidence type="ECO:0000259" key="5">
    <source>
        <dbReference type="PROSITE" id="PS01124"/>
    </source>
</evidence>
<proteinExistence type="predicted"/>
<dbReference type="EMBL" id="JAOYEY010000044">
    <property type="protein sequence ID" value="MCV9887302.1"/>
    <property type="molecule type" value="Genomic_DNA"/>
</dbReference>
<keyword evidence="2" id="KW-0238">DNA-binding</keyword>
<gene>
    <name evidence="7" type="ORF">OIH86_16805</name>
</gene>
<dbReference type="PANTHER" id="PTHR43280">
    <property type="entry name" value="ARAC-FAMILY TRANSCRIPTIONAL REGULATOR"/>
    <property type="match status" value="1"/>
</dbReference>
<reference evidence="7 8" key="1">
    <citation type="submission" date="2022-10" db="EMBL/GenBank/DDBJ databases">
        <title>Draft genome assembly of moderately radiation resistant bacterium Metabacillus halosaccharovorans.</title>
        <authorList>
            <person name="Pal S."/>
            <person name="Gopinathan A."/>
        </authorList>
    </citation>
    <scope>NUCLEOTIDE SEQUENCE [LARGE SCALE GENOMIC DNA]</scope>
    <source>
        <strain evidence="7 8">VITHBRA001</strain>
    </source>
</reference>
<dbReference type="InterPro" id="IPR018060">
    <property type="entry name" value="HTH_AraC"/>
</dbReference>
<keyword evidence="1" id="KW-0805">Transcription regulation</keyword>
<sequence>MKSGELYRTLIVDDEKLIRQGIKHYINWEQEGFQVIGEASNGQEALELIEQTNPHIILTDIVMPIMDGEELTRIVKEKYPHIQIIILSSFGEFDYVRSTFQHGAVDYMLKPKLDAEGLLMVLKKAVSKIPATPESQKSKDHSISVTYLIDRLMSGYKEDLDEELVSGIFPNSTYFLMVVNVCDGEEEFEQSTKEKFSSYFDNELKDVLHYCFTGEQNDIVFLLNMEEHHYTKLLEFVKAEADSKIGACFAVSKGFMDFSEIGHVYKEGIKKMLNYRFYFPEVTVLTEEEIPAESTKTSSFNLDWFTNELKHERFELAFDYLQTYVKELLTSFTTNIFEYKSFYENMIFTITVLLNNMDYEVEELENGKFQYFNSIDEATSAREVVELFDQFLAEVKKIVYAKGGHSSKSNMKMILEYLQEHYAEPLTLTGVANHFHFNPTYLSSYFSSNNNEGFNEYLNKVRIEEASKLLIHDTLPIAEISGKVGYSDHSYFCKVFKKLKGVSPSQYRRKQYMK</sequence>
<dbReference type="SMART" id="SM00448">
    <property type="entry name" value="REC"/>
    <property type="match status" value="1"/>
</dbReference>
<name>A0ABT3DJR9_9BACI</name>
<comment type="caution">
    <text evidence="7">The sequence shown here is derived from an EMBL/GenBank/DDBJ whole genome shotgun (WGS) entry which is preliminary data.</text>
</comment>
<dbReference type="InterPro" id="IPR009057">
    <property type="entry name" value="Homeodomain-like_sf"/>
</dbReference>
<keyword evidence="3" id="KW-0804">Transcription</keyword>
<feature type="domain" description="HTH araC/xylS-type" evidence="5">
    <location>
        <begin position="412"/>
        <end position="510"/>
    </location>
</feature>
<dbReference type="PANTHER" id="PTHR43280:SF28">
    <property type="entry name" value="HTH-TYPE TRANSCRIPTIONAL ACTIVATOR RHAS"/>
    <property type="match status" value="1"/>
</dbReference>
<evidence type="ECO:0000259" key="6">
    <source>
        <dbReference type="PROSITE" id="PS50110"/>
    </source>
</evidence>
<protein>
    <submittedName>
        <fullName evidence="7">Response regulator transcription factor</fullName>
    </submittedName>
</protein>
<dbReference type="SUPFAM" id="SSF46689">
    <property type="entry name" value="Homeodomain-like"/>
    <property type="match status" value="2"/>
</dbReference>
<evidence type="ECO:0000313" key="8">
    <source>
        <dbReference type="Proteomes" id="UP001526147"/>
    </source>
</evidence>
<feature type="domain" description="Response regulatory" evidence="6">
    <location>
        <begin position="8"/>
        <end position="125"/>
    </location>
</feature>
<evidence type="ECO:0000256" key="1">
    <source>
        <dbReference type="ARBA" id="ARBA00023015"/>
    </source>
</evidence>
<accession>A0ABT3DJR9</accession>
<evidence type="ECO:0000256" key="4">
    <source>
        <dbReference type="PROSITE-ProRule" id="PRU00169"/>
    </source>
</evidence>
<dbReference type="InterPro" id="IPR011006">
    <property type="entry name" value="CheY-like_superfamily"/>
</dbReference>
<dbReference type="PRINTS" id="PR00032">
    <property type="entry name" value="HTHARAC"/>
</dbReference>
<dbReference type="InterPro" id="IPR001789">
    <property type="entry name" value="Sig_transdc_resp-reg_receiver"/>
</dbReference>
<dbReference type="RefSeq" id="WP_264143695.1">
    <property type="nucleotide sequence ID" value="NZ_JAOYEY010000044.1"/>
</dbReference>
<dbReference type="Gene3D" id="3.40.50.2300">
    <property type="match status" value="1"/>
</dbReference>
<dbReference type="CDD" id="cd17536">
    <property type="entry name" value="REC_YesN-like"/>
    <property type="match status" value="1"/>
</dbReference>
<keyword evidence="8" id="KW-1185">Reference proteome</keyword>
<dbReference type="Pfam" id="PF00072">
    <property type="entry name" value="Response_reg"/>
    <property type="match status" value="1"/>
</dbReference>
<evidence type="ECO:0000313" key="7">
    <source>
        <dbReference type="EMBL" id="MCV9887302.1"/>
    </source>
</evidence>
<dbReference type="SUPFAM" id="SSF52172">
    <property type="entry name" value="CheY-like"/>
    <property type="match status" value="1"/>
</dbReference>
<dbReference type="SMART" id="SM00342">
    <property type="entry name" value="HTH_ARAC"/>
    <property type="match status" value="1"/>
</dbReference>
<dbReference type="Gene3D" id="1.10.10.60">
    <property type="entry name" value="Homeodomain-like"/>
    <property type="match status" value="2"/>
</dbReference>
<dbReference type="Pfam" id="PF12833">
    <property type="entry name" value="HTH_18"/>
    <property type="match status" value="1"/>
</dbReference>
<dbReference type="InterPro" id="IPR020449">
    <property type="entry name" value="Tscrpt_reg_AraC-type_HTH"/>
</dbReference>
<dbReference type="Proteomes" id="UP001526147">
    <property type="component" value="Unassembled WGS sequence"/>
</dbReference>
<keyword evidence="4" id="KW-0597">Phosphoprotein</keyword>